<dbReference type="InterPro" id="IPR000859">
    <property type="entry name" value="CUB_dom"/>
</dbReference>
<proteinExistence type="predicted"/>
<dbReference type="PANTHER" id="PTHR47537:SF2">
    <property type="entry name" value="CUBILIN"/>
    <property type="match status" value="1"/>
</dbReference>
<comment type="caution">
    <text evidence="2">Lacks conserved residue(s) required for the propagation of feature annotation.</text>
</comment>
<accession>A0A2H1WEH3</accession>
<dbReference type="SUPFAM" id="SSF49854">
    <property type="entry name" value="Spermadhesin, CUB domain"/>
    <property type="match status" value="1"/>
</dbReference>
<dbReference type="AlphaFoldDB" id="A0A2H1WEH3"/>
<gene>
    <name evidence="4" type="ORF">SFRICE_036790</name>
</gene>
<dbReference type="InterPro" id="IPR035914">
    <property type="entry name" value="Sperma_CUB_dom_sf"/>
</dbReference>
<protein>
    <submittedName>
        <fullName evidence="4">SFRICE_036790</fullName>
    </submittedName>
</protein>
<name>A0A2H1WEH3_SPOFR</name>
<dbReference type="GO" id="GO:0005886">
    <property type="term" value="C:plasma membrane"/>
    <property type="evidence" value="ECO:0007669"/>
    <property type="project" value="TreeGrafter"/>
</dbReference>
<evidence type="ECO:0000259" key="3">
    <source>
        <dbReference type="PROSITE" id="PS01180"/>
    </source>
</evidence>
<dbReference type="PANTHER" id="PTHR47537">
    <property type="entry name" value="CUBILIN"/>
    <property type="match status" value="1"/>
</dbReference>
<reference evidence="4" key="1">
    <citation type="submission" date="2016-07" db="EMBL/GenBank/DDBJ databases">
        <authorList>
            <person name="Bretaudeau A."/>
        </authorList>
    </citation>
    <scope>NUCLEOTIDE SEQUENCE</scope>
    <source>
        <strain evidence="4">Rice</strain>
        <tissue evidence="4">Whole body</tissue>
    </source>
</reference>
<evidence type="ECO:0000313" key="4">
    <source>
        <dbReference type="EMBL" id="SOQ51252.1"/>
    </source>
</evidence>
<dbReference type="Pfam" id="PF00431">
    <property type="entry name" value="CUB"/>
    <property type="match status" value="1"/>
</dbReference>
<feature type="domain" description="CUB" evidence="3">
    <location>
        <begin position="30"/>
        <end position="79"/>
    </location>
</feature>
<sequence length="123" mass="13853">MVINAKTFAVSEEAFGIFDTDGVHVPGTECDFQFSRSGSRPTHGRLYSPRYPSIYPNNVRCSYHFHARPKERVKIVFEEVALQKGDISLYAPGVDIDNTEHLVKEFAPTNPFKGETVIDLVAY</sequence>
<evidence type="ECO:0000256" key="1">
    <source>
        <dbReference type="ARBA" id="ARBA00023157"/>
    </source>
</evidence>
<dbReference type="PROSITE" id="PS01180">
    <property type="entry name" value="CUB"/>
    <property type="match status" value="1"/>
</dbReference>
<dbReference type="EMBL" id="ODYU01008005">
    <property type="protein sequence ID" value="SOQ51252.1"/>
    <property type="molecule type" value="Genomic_DNA"/>
</dbReference>
<keyword evidence="1" id="KW-1015">Disulfide bond</keyword>
<evidence type="ECO:0000256" key="2">
    <source>
        <dbReference type="PROSITE-ProRule" id="PRU00059"/>
    </source>
</evidence>
<dbReference type="InterPro" id="IPR053207">
    <property type="entry name" value="Non-NMDA_GluR_Accessory"/>
</dbReference>
<dbReference type="Gene3D" id="2.60.120.290">
    <property type="entry name" value="Spermadhesin, CUB domain"/>
    <property type="match status" value="1"/>
</dbReference>
<dbReference type="CDD" id="cd00041">
    <property type="entry name" value="CUB"/>
    <property type="match status" value="1"/>
</dbReference>
<organism evidence="4">
    <name type="scientific">Spodoptera frugiperda</name>
    <name type="common">Fall armyworm</name>
    <dbReference type="NCBI Taxonomy" id="7108"/>
    <lineage>
        <taxon>Eukaryota</taxon>
        <taxon>Metazoa</taxon>
        <taxon>Ecdysozoa</taxon>
        <taxon>Arthropoda</taxon>
        <taxon>Hexapoda</taxon>
        <taxon>Insecta</taxon>
        <taxon>Pterygota</taxon>
        <taxon>Neoptera</taxon>
        <taxon>Endopterygota</taxon>
        <taxon>Lepidoptera</taxon>
        <taxon>Glossata</taxon>
        <taxon>Ditrysia</taxon>
        <taxon>Noctuoidea</taxon>
        <taxon>Noctuidae</taxon>
        <taxon>Amphipyrinae</taxon>
        <taxon>Spodoptera</taxon>
    </lineage>
</organism>